<dbReference type="FunFam" id="1.10.240.10:FF:000005">
    <property type="entry name" value="Tryptophan--tRNA ligase"/>
    <property type="match status" value="1"/>
</dbReference>
<evidence type="ECO:0000256" key="10">
    <source>
        <dbReference type="RuleBase" id="RU363036"/>
    </source>
</evidence>
<dbReference type="EMBL" id="MEWU01000008">
    <property type="protein sequence ID" value="OGC83883.1"/>
    <property type="molecule type" value="Genomic_DNA"/>
</dbReference>
<evidence type="ECO:0000256" key="1">
    <source>
        <dbReference type="ARBA" id="ARBA00005594"/>
    </source>
</evidence>
<dbReference type="GO" id="GO:0004830">
    <property type="term" value="F:tryptophan-tRNA ligase activity"/>
    <property type="evidence" value="ECO:0007669"/>
    <property type="project" value="UniProtKB-UniRule"/>
</dbReference>
<dbReference type="GO" id="GO:0006436">
    <property type="term" value="P:tryptophanyl-tRNA aminoacylation"/>
    <property type="evidence" value="ECO:0007669"/>
    <property type="project" value="UniProtKB-UniRule"/>
</dbReference>
<dbReference type="InterPro" id="IPR002306">
    <property type="entry name" value="Trp-tRNA-ligase"/>
</dbReference>
<evidence type="ECO:0000256" key="8">
    <source>
        <dbReference type="ARBA" id="ARBA00049929"/>
    </source>
</evidence>
<dbReference type="STRING" id="1797240.A3D68_01615"/>
<evidence type="ECO:0000256" key="2">
    <source>
        <dbReference type="ARBA" id="ARBA00013161"/>
    </source>
</evidence>
<gene>
    <name evidence="11" type="ORF">A3D68_01615</name>
</gene>
<evidence type="ECO:0000256" key="6">
    <source>
        <dbReference type="ARBA" id="ARBA00022917"/>
    </source>
</evidence>
<comment type="similarity">
    <text evidence="1 10">Belongs to the class-I aminoacyl-tRNA synthetase family.</text>
</comment>
<evidence type="ECO:0000256" key="7">
    <source>
        <dbReference type="ARBA" id="ARBA00023146"/>
    </source>
</evidence>
<comment type="caution">
    <text evidence="11">The sequence shown here is derived from an EMBL/GenBank/DDBJ whole genome shotgun (WGS) entry which is preliminary data.</text>
</comment>
<evidence type="ECO:0000313" key="11">
    <source>
        <dbReference type="EMBL" id="OGC83883.1"/>
    </source>
</evidence>
<dbReference type="InterPro" id="IPR050203">
    <property type="entry name" value="Trp-tRNA_synthetase"/>
</dbReference>
<dbReference type="PANTHER" id="PTHR43766">
    <property type="entry name" value="TRYPTOPHAN--TRNA LIGASE, MITOCHONDRIAL"/>
    <property type="match status" value="1"/>
</dbReference>
<evidence type="ECO:0000256" key="4">
    <source>
        <dbReference type="ARBA" id="ARBA00022741"/>
    </source>
</evidence>
<dbReference type="Gene3D" id="1.10.240.10">
    <property type="entry name" value="Tyrosyl-Transfer RNA Synthetase"/>
    <property type="match status" value="1"/>
</dbReference>
<organism evidence="11 12">
    <name type="scientific">Candidatus Adlerbacteria bacterium RIFCSPHIGHO2_02_FULL_52_17</name>
    <dbReference type="NCBI Taxonomy" id="1797240"/>
    <lineage>
        <taxon>Bacteria</taxon>
        <taxon>Candidatus Adleribacteriota</taxon>
    </lineage>
</organism>
<keyword evidence="3 10" id="KW-0436">Ligase</keyword>
<dbReference type="NCBIfam" id="TIGR00233">
    <property type="entry name" value="trpS"/>
    <property type="match status" value="1"/>
</dbReference>
<evidence type="ECO:0000256" key="3">
    <source>
        <dbReference type="ARBA" id="ARBA00022598"/>
    </source>
</evidence>
<keyword evidence="4 10" id="KW-0547">Nucleotide-binding</keyword>
<dbReference type="Proteomes" id="UP000177564">
    <property type="component" value="Unassembled WGS sequence"/>
</dbReference>
<dbReference type="PROSITE" id="PS00178">
    <property type="entry name" value="AA_TRNA_LIGASE_I"/>
    <property type="match status" value="1"/>
</dbReference>
<dbReference type="InterPro" id="IPR002305">
    <property type="entry name" value="aa-tRNA-synth_Ic"/>
</dbReference>
<dbReference type="GO" id="GO:0005524">
    <property type="term" value="F:ATP binding"/>
    <property type="evidence" value="ECO:0007669"/>
    <property type="project" value="UniProtKB-KW"/>
</dbReference>
<dbReference type="EC" id="6.1.1.2" evidence="2 9"/>
<proteinExistence type="inferred from homology"/>
<dbReference type="InterPro" id="IPR014729">
    <property type="entry name" value="Rossmann-like_a/b/a_fold"/>
</dbReference>
<dbReference type="SUPFAM" id="SSF52374">
    <property type="entry name" value="Nucleotidylyl transferase"/>
    <property type="match status" value="1"/>
</dbReference>
<evidence type="ECO:0000256" key="9">
    <source>
        <dbReference type="NCBIfam" id="TIGR00233"/>
    </source>
</evidence>
<dbReference type="Pfam" id="PF00579">
    <property type="entry name" value="tRNA-synt_1b"/>
    <property type="match status" value="1"/>
</dbReference>
<dbReference type="GO" id="GO:0005829">
    <property type="term" value="C:cytosol"/>
    <property type="evidence" value="ECO:0007669"/>
    <property type="project" value="TreeGrafter"/>
</dbReference>
<reference evidence="11 12" key="1">
    <citation type="journal article" date="2016" name="Nat. Commun.">
        <title>Thousands of microbial genomes shed light on interconnected biogeochemical processes in an aquifer system.</title>
        <authorList>
            <person name="Anantharaman K."/>
            <person name="Brown C.T."/>
            <person name="Hug L.A."/>
            <person name="Sharon I."/>
            <person name="Castelle C.J."/>
            <person name="Probst A.J."/>
            <person name="Thomas B.C."/>
            <person name="Singh A."/>
            <person name="Wilkins M.J."/>
            <person name="Karaoz U."/>
            <person name="Brodie E.L."/>
            <person name="Williams K.H."/>
            <person name="Hubbard S.S."/>
            <person name="Banfield J.F."/>
        </authorList>
    </citation>
    <scope>NUCLEOTIDE SEQUENCE [LARGE SCALE GENOMIC DNA]</scope>
</reference>
<keyword evidence="7 10" id="KW-0030">Aminoacyl-tRNA synthetase</keyword>
<sequence>MAVKKRLFTGLQPSGQLHLGNYFGALKPFLDTYQEYDSFLMVADYHSLTSLKNPTELRANVVEVVRAYLALGVEPSKTVIFKQSDVPEHTELAWIFDCLVSVQFLIQGHAYKDKVAKGLEPNAGLFTYPMLMAADILLYDTDMVPVGQDQRQHIEYAREAAAKFNITFGQTFKEPQEKISDDVAVVPGIDGQKMSKSYGNTVPLFGSREEIAKAVMGIVTDSSGERPENVYAIHKLIKSEEELAGLYEEKKGKYKDLKEALIEDLDAFIAPMREKRTAITDEEVKRVLTEGAAKAKAFAAAKMTDVRKKVGVTI</sequence>
<evidence type="ECO:0000256" key="5">
    <source>
        <dbReference type="ARBA" id="ARBA00022840"/>
    </source>
</evidence>
<dbReference type="InterPro" id="IPR001412">
    <property type="entry name" value="aa-tRNA-synth_I_CS"/>
</dbReference>
<keyword evidence="6 10" id="KW-0648">Protein biosynthesis</keyword>
<dbReference type="AlphaFoldDB" id="A0A1F4XS57"/>
<dbReference type="Gene3D" id="3.40.50.620">
    <property type="entry name" value="HUPs"/>
    <property type="match status" value="1"/>
</dbReference>
<dbReference type="CDD" id="cd00806">
    <property type="entry name" value="TrpRS_core"/>
    <property type="match status" value="1"/>
</dbReference>
<evidence type="ECO:0000313" key="12">
    <source>
        <dbReference type="Proteomes" id="UP000177564"/>
    </source>
</evidence>
<keyword evidence="5 10" id="KW-0067">ATP-binding</keyword>
<comment type="catalytic activity">
    <reaction evidence="8">
        <text>tRNA(Trp) + L-tryptophan + ATP = L-tryptophyl-tRNA(Trp) + AMP + diphosphate + H(+)</text>
        <dbReference type="Rhea" id="RHEA:24080"/>
        <dbReference type="Rhea" id="RHEA-COMP:9671"/>
        <dbReference type="Rhea" id="RHEA-COMP:9705"/>
        <dbReference type="ChEBI" id="CHEBI:15378"/>
        <dbReference type="ChEBI" id="CHEBI:30616"/>
        <dbReference type="ChEBI" id="CHEBI:33019"/>
        <dbReference type="ChEBI" id="CHEBI:57912"/>
        <dbReference type="ChEBI" id="CHEBI:78442"/>
        <dbReference type="ChEBI" id="CHEBI:78535"/>
        <dbReference type="ChEBI" id="CHEBI:456215"/>
        <dbReference type="EC" id="6.1.1.2"/>
    </reaction>
</comment>
<name>A0A1F4XS57_9BACT</name>
<dbReference type="PANTHER" id="PTHR43766:SF1">
    <property type="entry name" value="TRYPTOPHAN--TRNA LIGASE, MITOCHONDRIAL"/>
    <property type="match status" value="1"/>
</dbReference>
<protein>
    <recommendedName>
        <fullName evidence="2 9">Tryptophan--tRNA ligase</fullName>
        <ecNumber evidence="2 9">6.1.1.2</ecNumber>
    </recommendedName>
</protein>
<dbReference type="PRINTS" id="PR01039">
    <property type="entry name" value="TRNASYNTHTRP"/>
</dbReference>
<accession>A0A1F4XS57</accession>